<dbReference type="InterPro" id="IPR029432">
    <property type="entry name" value="Gp28/Gp37-like_dom"/>
</dbReference>
<dbReference type="RefSeq" id="WP_146231842.1">
    <property type="nucleotide sequence ID" value="NZ_QGHB01000016.1"/>
</dbReference>
<evidence type="ECO:0000259" key="1">
    <source>
        <dbReference type="Pfam" id="PF14594"/>
    </source>
</evidence>
<dbReference type="Pfam" id="PF14594">
    <property type="entry name" value="Sipho_Gp37"/>
    <property type="match status" value="1"/>
</dbReference>
<reference evidence="2 3" key="1">
    <citation type="submission" date="2018-05" db="EMBL/GenBank/DDBJ databases">
        <title>Genomic Encyclopedia of Type Strains, Phase IV (KMG-IV): sequencing the most valuable type-strain genomes for metagenomic binning, comparative biology and taxonomic classification.</title>
        <authorList>
            <person name="Goeker M."/>
        </authorList>
    </citation>
    <scope>NUCLEOTIDE SEQUENCE [LARGE SCALE GENOMIC DNA]</scope>
    <source>
        <strain evidence="2 3">DSM 45480</strain>
    </source>
</reference>
<evidence type="ECO:0000313" key="3">
    <source>
        <dbReference type="Proteomes" id="UP000246005"/>
    </source>
</evidence>
<comment type="caution">
    <text evidence="2">The sequence shown here is derived from an EMBL/GenBank/DDBJ whole genome shotgun (WGS) entry which is preliminary data.</text>
</comment>
<dbReference type="Proteomes" id="UP000246005">
    <property type="component" value="Unassembled WGS sequence"/>
</dbReference>
<feature type="domain" description="Gp28/Gp37-like" evidence="1">
    <location>
        <begin position="6"/>
        <end position="352"/>
    </location>
</feature>
<accession>A0A316HNW8</accession>
<proteinExistence type="predicted"/>
<name>A0A316HNW8_9PSEU</name>
<evidence type="ECO:0000313" key="2">
    <source>
        <dbReference type="EMBL" id="PWK81737.1"/>
    </source>
</evidence>
<sequence>MSDWTVYVRRPDLTLEGELDAYADLEMVPRFNATGVWSVKVHANASLAAELAQPRWGIQVVHEPTGSTVLSGTTRLIDKVRTPDSHEWEIHGFDDNVWLERRMVKPQPATASPPYNTTEYDVRTGIGSTILRQYVDVNAGVSATSERRVAGLDLGTDPLVGSTVTGRGRWQTLLDLLQELAVKAGGIGFRIVQVGTALEFQTFQPVNRTATVIFSLETQTLGGYRYSIEVPNVNYAYVGGGGEGTARTIRERADTTEIALWDRIEKFIDRRDTSDSGELDAEGDKQLAEGGTSKSLAWTAIDRPGQTYLSHYNNGDRCTAVVDGESISDIVQETRIKLVGGEATTIAPFIGTAGAPAVSVPGEEMDPVLKIFRRVQEAERRLRNLERR</sequence>
<dbReference type="EMBL" id="QGHB01000016">
    <property type="protein sequence ID" value="PWK81737.1"/>
    <property type="molecule type" value="Genomic_DNA"/>
</dbReference>
<protein>
    <submittedName>
        <fullName evidence="2">ReqiPepy6 Gp37-like protein</fullName>
    </submittedName>
</protein>
<organism evidence="2 3">
    <name type="scientific">Lentzea atacamensis</name>
    <dbReference type="NCBI Taxonomy" id="531938"/>
    <lineage>
        <taxon>Bacteria</taxon>
        <taxon>Bacillati</taxon>
        <taxon>Actinomycetota</taxon>
        <taxon>Actinomycetes</taxon>
        <taxon>Pseudonocardiales</taxon>
        <taxon>Pseudonocardiaceae</taxon>
        <taxon>Lentzea</taxon>
    </lineage>
</organism>
<dbReference type="AlphaFoldDB" id="A0A316HNW8"/>
<gene>
    <name evidence="2" type="ORF">C8D88_116149</name>
</gene>